<keyword evidence="1" id="KW-0472">Membrane</keyword>
<comment type="caution">
    <text evidence="2">The sequence shown here is derived from an EMBL/GenBank/DDBJ whole genome shotgun (WGS) entry which is preliminary data.</text>
</comment>
<proteinExistence type="predicted"/>
<accession>A0AAE0NZW3</accession>
<gene>
    <name evidence="2" type="ORF">B0H63DRAFT_519961</name>
</gene>
<dbReference type="EMBL" id="JAULSW010000002">
    <property type="protein sequence ID" value="KAK3390747.1"/>
    <property type="molecule type" value="Genomic_DNA"/>
</dbReference>
<sequence>MSSTTAAALALITPFAQPPSCSEIFSTTSLVSSFWWNQYSTTTVQILASADADAENAPPGFASTCRPPGWNTNVPLTNRFSFSPAVCPSGWTAYKLQTAEMAWPITSTAYCCDRDYRLEWPTSDLSISGIASPACFKNLGTTFLPGSSPSSPSSLLFPNGIQVHNAWHISWAASDTSSLSPPPPDLACGGGARSLSTWIPGETVPPLPPNLNTDVCQDMENNSGGGVDDTHQPTPMFLFMVVGLPLIFVAIILSVFVFCFRHRRRNKNLPRGAGSKELAVSIAD</sequence>
<keyword evidence="1" id="KW-0812">Transmembrane</keyword>
<evidence type="ECO:0000313" key="3">
    <source>
        <dbReference type="Proteomes" id="UP001285441"/>
    </source>
</evidence>
<evidence type="ECO:0000313" key="2">
    <source>
        <dbReference type="EMBL" id="KAK3390747.1"/>
    </source>
</evidence>
<keyword evidence="3" id="KW-1185">Reference proteome</keyword>
<protein>
    <submittedName>
        <fullName evidence="2">Uncharacterized protein</fullName>
    </submittedName>
</protein>
<dbReference type="Proteomes" id="UP001285441">
    <property type="component" value="Unassembled WGS sequence"/>
</dbReference>
<organism evidence="2 3">
    <name type="scientific">Podospora didyma</name>
    <dbReference type="NCBI Taxonomy" id="330526"/>
    <lineage>
        <taxon>Eukaryota</taxon>
        <taxon>Fungi</taxon>
        <taxon>Dikarya</taxon>
        <taxon>Ascomycota</taxon>
        <taxon>Pezizomycotina</taxon>
        <taxon>Sordariomycetes</taxon>
        <taxon>Sordariomycetidae</taxon>
        <taxon>Sordariales</taxon>
        <taxon>Podosporaceae</taxon>
        <taxon>Podospora</taxon>
    </lineage>
</organism>
<dbReference type="AlphaFoldDB" id="A0AAE0NZW3"/>
<reference evidence="2" key="1">
    <citation type="journal article" date="2023" name="Mol. Phylogenet. Evol.">
        <title>Genome-scale phylogeny and comparative genomics of the fungal order Sordariales.</title>
        <authorList>
            <person name="Hensen N."/>
            <person name="Bonometti L."/>
            <person name="Westerberg I."/>
            <person name="Brannstrom I.O."/>
            <person name="Guillou S."/>
            <person name="Cros-Aarteil S."/>
            <person name="Calhoun S."/>
            <person name="Haridas S."/>
            <person name="Kuo A."/>
            <person name="Mondo S."/>
            <person name="Pangilinan J."/>
            <person name="Riley R."/>
            <person name="LaButti K."/>
            <person name="Andreopoulos B."/>
            <person name="Lipzen A."/>
            <person name="Chen C."/>
            <person name="Yan M."/>
            <person name="Daum C."/>
            <person name="Ng V."/>
            <person name="Clum A."/>
            <person name="Steindorff A."/>
            <person name="Ohm R.A."/>
            <person name="Martin F."/>
            <person name="Silar P."/>
            <person name="Natvig D.O."/>
            <person name="Lalanne C."/>
            <person name="Gautier V."/>
            <person name="Ament-Velasquez S.L."/>
            <person name="Kruys A."/>
            <person name="Hutchinson M.I."/>
            <person name="Powell A.J."/>
            <person name="Barry K."/>
            <person name="Miller A.N."/>
            <person name="Grigoriev I.V."/>
            <person name="Debuchy R."/>
            <person name="Gladieux P."/>
            <person name="Hiltunen Thoren M."/>
            <person name="Johannesson H."/>
        </authorList>
    </citation>
    <scope>NUCLEOTIDE SEQUENCE</scope>
    <source>
        <strain evidence="2">CBS 232.78</strain>
    </source>
</reference>
<keyword evidence="1" id="KW-1133">Transmembrane helix</keyword>
<feature type="transmembrane region" description="Helical" evidence="1">
    <location>
        <begin position="236"/>
        <end position="260"/>
    </location>
</feature>
<name>A0AAE0NZW3_9PEZI</name>
<evidence type="ECO:0000256" key="1">
    <source>
        <dbReference type="SAM" id="Phobius"/>
    </source>
</evidence>
<reference evidence="2" key="2">
    <citation type="submission" date="2023-06" db="EMBL/GenBank/DDBJ databases">
        <authorList>
            <consortium name="Lawrence Berkeley National Laboratory"/>
            <person name="Haridas S."/>
            <person name="Hensen N."/>
            <person name="Bonometti L."/>
            <person name="Westerberg I."/>
            <person name="Brannstrom I.O."/>
            <person name="Guillou S."/>
            <person name="Cros-Aarteil S."/>
            <person name="Calhoun S."/>
            <person name="Kuo A."/>
            <person name="Mondo S."/>
            <person name="Pangilinan J."/>
            <person name="Riley R."/>
            <person name="LaButti K."/>
            <person name="Andreopoulos B."/>
            <person name="Lipzen A."/>
            <person name="Chen C."/>
            <person name="Yanf M."/>
            <person name="Daum C."/>
            <person name="Ng V."/>
            <person name="Clum A."/>
            <person name="Steindorff A."/>
            <person name="Ohm R."/>
            <person name="Martin F."/>
            <person name="Silar P."/>
            <person name="Natvig D."/>
            <person name="Lalanne C."/>
            <person name="Gautier V."/>
            <person name="Ament-velasquez S.L."/>
            <person name="Kruys A."/>
            <person name="Hutchinson M.I."/>
            <person name="Powell A.J."/>
            <person name="Barry K."/>
            <person name="Miller A.N."/>
            <person name="Grigoriev I.V."/>
            <person name="Debuchy R."/>
            <person name="Gladieux P."/>
            <person name="Thoren M.H."/>
            <person name="Johannesson H."/>
        </authorList>
    </citation>
    <scope>NUCLEOTIDE SEQUENCE</scope>
    <source>
        <strain evidence="2">CBS 232.78</strain>
    </source>
</reference>